<dbReference type="EMBL" id="VSRR010034372">
    <property type="protein sequence ID" value="MPC72237.1"/>
    <property type="molecule type" value="Genomic_DNA"/>
</dbReference>
<proteinExistence type="predicted"/>
<protein>
    <submittedName>
        <fullName evidence="1">Uncharacterized protein</fullName>
    </submittedName>
</protein>
<organism evidence="1 2">
    <name type="scientific">Portunus trituberculatus</name>
    <name type="common">Swimming crab</name>
    <name type="synonym">Neptunus trituberculatus</name>
    <dbReference type="NCBI Taxonomy" id="210409"/>
    <lineage>
        <taxon>Eukaryota</taxon>
        <taxon>Metazoa</taxon>
        <taxon>Ecdysozoa</taxon>
        <taxon>Arthropoda</taxon>
        <taxon>Crustacea</taxon>
        <taxon>Multicrustacea</taxon>
        <taxon>Malacostraca</taxon>
        <taxon>Eumalacostraca</taxon>
        <taxon>Eucarida</taxon>
        <taxon>Decapoda</taxon>
        <taxon>Pleocyemata</taxon>
        <taxon>Brachyura</taxon>
        <taxon>Eubrachyura</taxon>
        <taxon>Portunoidea</taxon>
        <taxon>Portunidae</taxon>
        <taxon>Portuninae</taxon>
        <taxon>Portunus</taxon>
    </lineage>
</organism>
<evidence type="ECO:0000313" key="1">
    <source>
        <dbReference type="EMBL" id="MPC72237.1"/>
    </source>
</evidence>
<sequence length="55" mass="6705">MSKVVYFGVFQRFMQQNSESQAKQYLCKELKYVKNQLFLCFMHQNSEMQAKHYIC</sequence>
<name>A0A5B7HSK6_PORTR</name>
<evidence type="ECO:0000313" key="2">
    <source>
        <dbReference type="Proteomes" id="UP000324222"/>
    </source>
</evidence>
<keyword evidence="2" id="KW-1185">Reference proteome</keyword>
<dbReference type="Proteomes" id="UP000324222">
    <property type="component" value="Unassembled WGS sequence"/>
</dbReference>
<dbReference type="AlphaFoldDB" id="A0A5B7HSK6"/>
<gene>
    <name evidence="1" type="ORF">E2C01_066535</name>
</gene>
<reference evidence="1 2" key="1">
    <citation type="submission" date="2019-05" db="EMBL/GenBank/DDBJ databases">
        <title>Another draft genome of Portunus trituberculatus and its Hox gene families provides insights of decapod evolution.</title>
        <authorList>
            <person name="Jeong J.-H."/>
            <person name="Song I."/>
            <person name="Kim S."/>
            <person name="Choi T."/>
            <person name="Kim D."/>
            <person name="Ryu S."/>
            <person name="Kim W."/>
        </authorList>
    </citation>
    <scope>NUCLEOTIDE SEQUENCE [LARGE SCALE GENOMIC DNA]</scope>
    <source>
        <tissue evidence="1">Muscle</tissue>
    </source>
</reference>
<accession>A0A5B7HSK6</accession>
<comment type="caution">
    <text evidence="1">The sequence shown here is derived from an EMBL/GenBank/DDBJ whole genome shotgun (WGS) entry which is preliminary data.</text>
</comment>